<dbReference type="RefSeq" id="WP_089789364.1">
    <property type="nucleotide sequence ID" value="NZ_FOKW01000010.1"/>
</dbReference>
<dbReference type="InterPro" id="IPR055768">
    <property type="entry name" value="DUF7344"/>
</dbReference>
<organism evidence="3 4">
    <name type="scientific">Natronobacterium haloterrestre</name>
    <name type="common">Halobiforma haloterrestris</name>
    <dbReference type="NCBI Taxonomy" id="148448"/>
    <lineage>
        <taxon>Archaea</taxon>
        <taxon>Methanobacteriati</taxon>
        <taxon>Methanobacteriota</taxon>
        <taxon>Stenosarchaea group</taxon>
        <taxon>Halobacteria</taxon>
        <taxon>Halobacteriales</taxon>
        <taxon>Natrialbaceae</taxon>
        <taxon>Natronobacterium</taxon>
    </lineage>
</organism>
<proteinExistence type="predicted"/>
<evidence type="ECO:0000313" key="4">
    <source>
        <dbReference type="Proteomes" id="UP000199161"/>
    </source>
</evidence>
<name>A0A1I1K3P4_NATHA</name>
<dbReference type="EMBL" id="FOKW01000010">
    <property type="protein sequence ID" value="SFC55346.1"/>
    <property type="molecule type" value="Genomic_DNA"/>
</dbReference>
<feature type="compositionally biased region" description="Basic and acidic residues" evidence="1">
    <location>
        <begin position="62"/>
        <end position="78"/>
    </location>
</feature>
<evidence type="ECO:0000259" key="2">
    <source>
        <dbReference type="Pfam" id="PF24035"/>
    </source>
</evidence>
<dbReference type="Proteomes" id="UP000199161">
    <property type="component" value="Unassembled WGS sequence"/>
</dbReference>
<dbReference type="Pfam" id="PF24035">
    <property type="entry name" value="DUF7344"/>
    <property type="match status" value="1"/>
</dbReference>
<feature type="region of interest" description="Disordered" evidence="1">
    <location>
        <begin position="33"/>
        <end position="81"/>
    </location>
</feature>
<protein>
    <recommendedName>
        <fullName evidence="2">DUF7344 domain-containing protein</fullName>
    </recommendedName>
</protein>
<gene>
    <name evidence="3" type="ORF">SAMN05444422_11084</name>
</gene>
<keyword evidence="4" id="KW-1185">Reference proteome</keyword>
<dbReference type="AlphaFoldDB" id="A0A1I1K3P4"/>
<reference evidence="4" key="1">
    <citation type="submission" date="2016-10" db="EMBL/GenBank/DDBJ databases">
        <authorList>
            <person name="Varghese N."/>
            <person name="Submissions S."/>
        </authorList>
    </citation>
    <scope>NUCLEOTIDE SEQUENCE [LARGE SCALE GENOMIC DNA]</scope>
    <source>
        <strain evidence="4">DSM 13078</strain>
    </source>
</reference>
<feature type="domain" description="DUF7344" evidence="2">
    <location>
        <begin position="18"/>
        <end position="110"/>
    </location>
</feature>
<dbReference type="InterPro" id="IPR036388">
    <property type="entry name" value="WH-like_DNA-bd_sf"/>
</dbReference>
<dbReference type="OrthoDB" id="160093at2157"/>
<sequence length="148" mass="16303">MGYPNDTGGSDTIGRRLDLLADRRRRELCRYLHTTDRSEFTPSELAEQLAPEEDVGSGGVEGNERNERNERNGGEPHPDGIATLERNLRHVHLPKFDDAGVIEYDPRAGRLVTNDRRVASLFDVLETVTERVEDAASDAGSDAGTAAE</sequence>
<evidence type="ECO:0000256" key="1">
    <source>
        <dbReference type="SAM" id="MobiDB-lite"/>
    </source>
</evidence>
<accession>A0A1I1K3P4</accession>
<evidence type="ECO:0000313" key="3">
    <source>
        <dbReference type="EMBL" id="SFC55346.1"/>
    </source>
</evidence>
<dbReference type="Gene3D" id="1.10.10.10">
    <property type="entry name" value="Winged helix-like DNA-binding domain superfamily/Winged helix DNA-binding domain"/>
    <property type="match status" value="1"/>
</dbReference>